<evidence type="ECO:0000259" key="2">
    <source>
        <dbReference type="Pfam" id="PF00535"/>
    </source>
</evidence>
<keyword evidence="1" id="KW-1133">Transmembrane helix</keyword>
<evidence type="ECO:0000313" key="3">
    <source>
        <dbReference type="EMBL" id="SVA56853.1"/>
    </source>
</evidence>
<dbReference type="CDD" id="cd04179">
    <property type="entry name" value="DPM_DPG-synthase_like"/>
    <property type="match status" value="1"/>
</dbReference>
<gene>
    <name evidence="3" type="ORF">METZ01_LOCUS109707</name>
</gene>
<feature type="transmembrane region" description="Helical" evidence="1">
    <location>
        <begin position="270"/>
        <end position="294"/>
    </location>
</feature>
<dbReference type="AlphaFoldDB" id="A0A381WY27"/>
<accession>A0A381WY27</accession>
<dbReference type="EMBL" id="UINC01013112">
    <property type="protein sequence ID" value="SVA56853.1"/>
    <property type="molecule type" value="Genomic_DNA"/>
</dbReference>
<dbReference type="Gene3D" id="3.90.550.10">
    <property type="entry name" value="Spore Coat Polysaccharide Biosynthesis Protein SpsA, Chain A"/>
    <property type="match status" value="1"/>
</dbReference>
<evidence type="ECO:0000256" key="1">
    <source>
        <dbReference type="SAM" id="Phobius"/>
    </source>
</evidence>
<organism evidence="3">
    <name type="scientific">marine metagenome</name>
    <dbReference type="NCBI Taxonomy" id="408172"/>
    <lineage>
        <taxon>unclassified sequences</taxon>
        <taxon>metagenomes</taxon>
        <taxon>ecological metagenomes</taxon>
    </lineage>
</organism>
<protein>
    <recommendedName>
        <fullName evidence="2">Glycosyltransferase 2-like domain-containing protein</fullName>
    </recommendedName>
</protein>
<reference evidence="3" key="1">
    <citation type="submission" date="2018-05" db="EMBL/GenBank/DDBJ databases">
        <authorList>
            <person name="Lanie J.A."/>
            <person name="Ng W.-L."/>
            <person name="Kazmierczak K.M."/>
            <person name="Andrzejewski T.M."/>
            <person name="Davidsen T.M."/>
            <person name="Wayne K.J."/>
            <person name="Tettelin H."/>
            <person name="Glass J.I."/>
            <person name="Rusch D."/>
            <person name="Podicherti R."/>
            <person name="Tsui H.-C.T."/>
            <person name="Winkler M.E."/>
        </authorList>
    </citation>
    <scope>NUCLEOTIDE SEQUENCE</scope>
</reference>
<sequence length="315" mass="35292">MKLIIQIPCLNEEQTLPETLKDLPKSLNGIDDIEVLIIDDGSTDRTVEFAKEHGAHHVLRLTNNKGLAKAFIFGISHSLKLGADIIVNTDADNQYFGGDIEKLVQPILNKRADIVIGNRQVETISHFSPIKILLQKLGSWTVRQLSGTTIPDATSGFRAYSKEAALQMNVISDFTYTVETIISAGKKNLAIEHTPVRTNKKLRESRLFPSIQVYVRRTLVTMLKVYSMYRPLKLFTITGGTIFLVGFAIGCRYLFFFFQGETEGHIQSLILSAITLIVGFQIIMMGIAAELIAVNRQLLEDIQLRVKKKEVESKD</sequence>
<dbReference type="SUPFAM" id="SSF53448">
    <property type="entry name" value="Nucleotide-diphospho-sugar transferases"/>
    <property type="match status" value="1"/>
</dbReference>
<keyword evidence="1" id="KW-0812">Transmembrane</keyword>
<dbReference type="InterPro" id="IPR029044">
    <property type="entry name" value="Nucleotide-diphossugar_trans"/>
</dbReference>
<proteinExistence type="predicted"/>
<dbReference type="PANTHER" id="PTHR48090">
    <property type="entry name" value="UNDECAPRENYL-PHOSPHATE 4-DEOXY-4-FORMAMIDO-L-ARABINOSE TRANSFERASE-RELATED"/>
    <property type="match status" value="1"/>
</dbReference>
<feature type="domain" description="Glycosyltransferase 2-like" evidence="2">
    <location>
        <begin position="7"/>
        <end position="165"/>
    </location>
</feature>
<name>A0A381WY27_9ZZZZ</name>
<feature type="transmembrane region" description="Helical" evidence="1">
    <location>
        <begin position="234"/>
        <end position="258"/>
    </location>
</feature>
<keyword evidence="1" id="KW-0472">Membrane</keyword>
<dbReference type="Pfam" id="PF00535">
    <property type="entry name" value="Glycos_transf_2"/>
    <property type="match status" value="1"/>
</dbReference>
<dbReference type="InterPro" id="IPR050256">
    <property type="entry name" value="Glycosyltransferase_2"/>
</dbReference>
<dbReference type="InterPro" id="IPR001173">
    <property type="entry name" value="Glyco_trans_2-like"/>
</dbReference>
<dbReference type="PANTHER" id="PTHR48090:SF7">
    <property type="entry name" value="RFBJ PROTEIN"/>
    <property type="match status" value="1"/>
</dbReference>